<protein>
    <submittedName>
        <fullName evidence="1">Uncharacterized protein</fullName>
    </submittedName>
</protein>
<accession>A0A8R1Z3W0</accession>
<evidence type="ECO:0000313" key="1">
    <source>
        <dbReference type="EnsemblMetazoa" id="PPA44112.1"/>
    </source>
</evidence>
<accession>A0A2A6CW44</accession>
<organism evidence="1 2">
    <name type="scientific">Pristionchus pacificus</name>
    <name type="common">Parasitic nematode worm</name>
    <dbReference type="NCBI Taxonomy" id="54126"/>
    <lineage>
        <taxon>Eukaryota</taxon>
        <taxon>Metazoa</taxon>
        <taxon>Ecdysozoa</taxon>
        <taxon>Nematoda</taxon>
        <taxon>Chromadorea</taxon>
        <taxon>Rhabditida</taxon>
        <taxon>Rhabditina</taxon>
        <taxon>Diplogasteromorpha</taxon>
        <taxon>Diplogasteroidea</taxon>
        <taxon>Neodiplogasteridae</taxon>
        <taxon>Pristionchus</taxon>
    </lineage>
</organism>
<keyword evidence="2" id="KW-1185">Reference proteome</keyword>
<reference evidence="1" key="2">
    <citation type="submission" date="2022-06" db="UniProtKB">
        <authorList>
            <consortium name="EnsemblMetazoa"/>
        </authorList>
    </citation>
    <scope>IDENTIFICATION</scope>
    <source>
        <strain evidence="1">PS312</strain>
    </source>
</reference>
<gene>
    <name evidence="1" type="primary">WBGene00282481</name>
</gene>
<evidence type="ECO:0000313" key="2">
    <source>
        <dbReference type="Proteomes" id="UP000005239"/>
    </source>
</evidence>
<dbReference type="EnsemblMetazoa" id="PPA44112.1">
    <property type="protein sequence ID" value="PPA44112.1"/>
    <property type="gene ID" value="WBGene00282481"/>
</dbReference>
<dbReference type="AlphaFoldDB" id="A0A2A6CW44"/>
<proteinExistence type="predicted"/>
<sequence>MHDALLTKRAAKLAKVNLINGCYVSSVRDAREYVTDDNHYFVLELGVLKFRLARSRKDAQFKR</sequence>
<dbReference type="Proteomes" id="UP000005239">
    <property type="component" value="Unassembled WGS sequence"/>
</dbReference>
<name>A0A2A6CW44_PRIPA</name>
<reference evidence="2" key="1">
    <citation type="journal article" date="2008" name="Nat. Genet.">
        <title>The Pristionchus pacificus genome provides a unique perspective on nematode lifestyle and parasitism.</title>
        <authorList>
            <person name="Dieterich C."/>
            <person name="Clifton S.W."/>
            <person name="Schuster L.N."/>
            <person name="Chinwalla A."/>
            <person name="Delehaunty K."/>
            <person name="Dinkelacker I."/>
            <person name="Fulton L."/>
            <person name="Fulton R."/>
            <person name="Godfrey J."/>
            <person name="Minx P."/>
            <person name="Mitreva M."/>
            <person name="Roeseler W."/>
            <person name="Tian H."/>
            <person name="Witte H."/>
            <person name="Yang S.P."/>
            <person name="Wilson R.K."/>
            <person name="Sommer R.J."/>
        </authorList>
    </citation>
    <scope>NUCLEOTIDE SEQUENCE [LARGE SCALE GENOMIC DNA]</scope>
    <source>
        <strain evidence="2">PS312</strain>
    </source>
</reference>